<dbReference type="Proteomes" id="UP000198816">
    <property type="component" value="Unassembled WGS sequence"/>
</dbReference>
<evidence type="ECO:0000313" key="3">
    <source>
        <dbReference type="EMBL" id="SDX64815.1"/>
    </source>
</evidence>
<proteinExistence type="predicted"/>
<dbReference type="EMBL" id="FNNZ01000047">
    <property type="protein sequence ID" value="SDX64815.1"/>
    <property type="molecule type" value="Genomic_DNA"/>
</dbReference>
<evidence type="ECO:0000256" key="1">
    <source>
        <dbReference type="SAM" id="MobiDB-lite"/>
    </source>
</evidence>
<dbReference type="Pfam" id="PF13546">
    <property type="entry name" value="DDE_5"/>
    <property type="match status" value="1"/>
</dbReference>
<dbReference type="AlphaFoldDB" id="A0A1H3DEG1"/>
<evidence type="ECO:0000259" key="2">
    <source>
        <dbReference type="Pfam" id="PF13546"/>
    </source>
</evidence>
<protein>
    <submittedName>
        <fullName evidence="3">DDE superfamily endonuclease</fullName>
    </submittedName>
</protein>
<accession>A0A1H3DEG1</accession>
<keyword evidence="3" id="KW-0255">Endonuclease</keyword>
<feature type="compositionally biased region" description="Basic and acidic residues" evidence="1">
    <location>
        <begin position="144"/>
        <end position="153"/>
    </location>
</feature>
<reference evidence="4" key="1">
    <citation type="submission" date="2016-10" db="EMBL/GenBank/DDBJ databases">
        <authorList>
            <person name="Varghese N."/>
            <person name="Submissions S."/>
        </authorList>
    </citation>
    <scope>NUCLEOTIDE SEQUENCE [LARGE SCALE GENOMIC DNA]</scope>
    <source>
        <strain evidence="4">DSM 217</strain>
    </source>
</reference>
<name>A0A1H3DEG1_THIRO</name>
<keyword evidence="3" id="KW-0540">Nuclease</keyword>
<organism evidence="3 4">
    <name type="scientific">Thiocapsa roseopersicina</name>
    <dbReference type="NCBI Taxonomy" id="1058"/>
    <lineage>
        <taxon>Bacteria</taxon>
        <taxon>Pseudomonadati</taxon>
        <taxon>Pseudomonadota</taxon>
        <taxon>Gammaproteobacteria</taxon>
        <taxon>Chromatiales</taxon>
        <taxon>Chromatiaceae</taxon>
        <taxon>Thiocapsa</taxon>
    </lineage>
</organism>
<feature type="domain" description="Transposase IS701-like DDE" evidence="2">
    <location>
        <begin position="20"/>
        <end position="153"/>
    </location>
</feature>
<dbReference type="STRING" id="1058.SAMN05421783_14719"/>
<feature type="region of interest" description="Disordered" evidence="1">
    <location>
        <begin position="144"/>
        <end position="185"/>
    </location>
</feature>
<evidence type="ECO:0000313" key="4">
    <source>
        <dbReference type="Proteomes" id="UP000198816"/>
    </source>
</evidence>
<sequence>MFCDAVAIRAARVTCLGVEWLAMALLVPMPWSQRVWALPFLTLLMPSEQADTAAGRRHRTTVEWTRVMVRLVVRWLGRRPWILIGDGRYACIHLGWECLTNQATLISRLRLDARLFADPKPVPAGRRGPKPKKGDVLAKLVTREEAARSRGEEVAIQWGPRPRAPAHTSSASSSERWPAARSTSP</sequence>
<dbReference type="GO" id="GO:0004519">
    <property type="term" value="F:endonuclease activity"/>
    <property type="evidence" value="ECO:0007669"/>
    <property type="project" value="UniProtKB-KW"/>
</dbReference>
<dbReference type="InterPro" id="IPR038721">
    <property type="entry name" value="IS701-like_DDE_dom"/>
</dbReference>
<feature type="compositionally biased region" description="Polar residues" evidence="1">
    <location>
        <begin position="167"/>
        <end position="185"/>
    </location>
</feature>
<keyword evidence="4" id="KW-1185">Reference proteome</keyword>
<dbReference type="OrthoDB" id="53473at2"/>
<gene>
    <name evidence="3" type="ORF">SAMN05421783_14719</name>
</gene>
<keyword evidence="3" id="KW-0378">Hydrolase</keyword>